<feature type="transmembrane region" description="Helical" evidence="1">
    <location>
        <begin position="234"/>
        <end position="262"/>
    </location>
</feature>
<feature type="transmembrane region" description="Helical" evidence="1">
    <location>
        <begin position="35"/>
        <end position="57"/>
    </location>
</feature>
<feature type="transmembrane region" description="Helical" evidence="1">
    <location>
        <begin position="182"/>
        <end position="213"/>
    </location>
</feature>
<accession>A0A9X2I2I8</accession>
<keyword evidence="1" id="KW-0472">Membrane</keyword>
<reference evidence="2" key="1">
    <citation type="submission" date="2022-07" db="EMBL/GenBank/DDBJ databases">
        <title>Gramela sediminis sp. nov., isolated from deep-sea sediment of the Indian Ocean.</title>
        <authorList>
            <person name="Shi H."/>
        </authorList>
    </citation>
    <scope>NUCLEOTIDE SEQUENCE</scope>
    <source>
        <strain evidence="2">GC03-9</strain>
    </source>
</reference>
<name>A0A9X2I2I8_9FLAO</name>
<dbReference type="Proteomes" id="UP001155280">
    <property type="component" value="Unassembled WGS sequence"/>
</dbReference>
<proteinExistence type="predicted"/>
<evidence type="ECO:0000313" key="2">
    <source>
        <dbReference type="EMBL" id="MCP9200044.1"/>
    </source>
</evidence>
<evidence type="ECO:0000313" key="3">
    <source>
        <dbReference type="Proteomes" id="UP001155280"/>
    </source>
</evidence>
<dbReference type="AlphaFoldDB" id="A0A9X2I2I8"/>
<keyword evidence="1" id="KW-1133">Transmembrane helix</keyword>
<comment type="caution">
    <text evidence="2">The sequence shown here is derived from an EMBL/GenBank/DDBJ whole genome shotgun (WGS) entry which is preliminary data.</text>
</comment>
<dbReference type="EMBL" id="JANCNS010000002">
    <property type="protein sequence ID" value="MCP9200044.1"/>
    <property type="molecule type" value="Genomic_DNA"/>
</dbReference>
<gene>
    <name evidence="2" type="ORF">MKO06_09005</name>
</gene>
<evidence type="ECO:0008006" key="4">
    <source>
        <dbReference type="Google" id="ProtNLM"/>
    </source>
</evidence>
<evidence type="ECO:0000256" key="1">
    <source>
        <dbReference type="SAM" id="Phobius"/>
    </source>
</evidence>
<protein>
    <recommendedName>
        <fullName evidence="4">Glycerophosphoryl diester phosphodiesterase membrane domain-containing protein</fullName>
    </recommendedName>
</protein>
<keyword evidence="1" id="KW-0812">Transmembrane</keyword>
<feature type="transmembrane region" description="Helical" evidence="1">
    <location>
        <begin position="77"/>
        <end position="98"/>
    </location>
</feature>
<keyword evidence="3" id="KW-1185">Reference proteome</keyword>
<organism evidence="2 3">
    <name type="scientific">Christiangramia oceanisediminis</name>
    <dbReference type="NCBI Taxonomy" id="2920386"/>
    <lineage>
        <taxon>Bacteria</taxon>
        <taxon>Pseudomonadati</taxon>
        <taxon>Bacteroidota</taxon>
        <taxon>Flavobacteriia</taxon>
        <taxon>Flavobacteriales</taxon>
        <taxon>Flavobacteriaceae</taxon>
        <taxon>Christiangramia</taxon>
    </lineage>
</organism>
<sequence>MTQDYIKFKKHHELGEILSLTFKFIRENYKLASKILLKVVGPVFLVLVAAIAYYSFATMGSIYGEGNGFSGILIPMLVLYLAYMLYVSTVTGTVYHIIKSYNRHKGEIVETEVVEGMKTDFGKLLLLTFLSWIIMIAGFMFFLIPGIYLAVPMSMVNAILVFERKGIGESISHSFQLIKQNWWMTFASILCVALIVYLIGLVFQLPAIIYMIFKTIISATEHSASDGSNMFGTGFVVLNVITSIIQYIIYSITPVGFALIYFDLNEKQNFTGTYEAIENLGKN</sequence>
<dbReference type="RefSeq" id="WP_241551854.1">
    <property type="nucleotide sequence ID" value="NZ_JANCNS010000002.1"/>
</dbReference>
<feature type="transmembrane region" description="Helical" evidence="1">
    <location>
        <begin position="124"/>
        <end position="151"/>
    </location>
</feature>